<protein>
    <submittedName>
        <fullName evidence="1">Uncharacterized protein</fullName>
    </submittedName>
</protein>
<keyword evidence="2" id="KW-1185">Reference proteome</keyword>
<evidence type="ECO:0000313" key="1">
    <source>
        <dbReference type="EMBL" id="GBG06203.1"/>
    </source>
</evidence>
<name>A0A2R5ER07_9BACL</name>
<sequence>MMERYYTVSQIAQRLSVHSRSRMVSEDAVYGWVRQGKLQVERISGNIRGVGKYPYWIEETQLKVVLADMGYDVDRFFPDNE</sequence>
<dbReference type="AlphaFoldDB" id="A0A2R5ER07"/>
<organism evidence="1 2">
    <name type="scientific">Paenibacillus agaridevorans</name>
    <dbReference type="NCBI Taxonomy" id="171404"/>
    <lineage>
        <taxon>Bacteria</taxon>
        <taxon>Bacillati</taxon>
        <taxon>Bacillota</taxon>
        <taxon>Bacilli</taxon>
        <taxon>Bacillales</taxon>
        <taxon>Paenibacillaceae</taxon>
        <taxon>Paenibacillus</taxon>
    </lineage>
</organism>
<accession>A0A2R5ER07</accession>
<gene>
    <name evidence="1" type="ORF">PAT3040_00716</name>
</gene>
<proteinExistence type="predicted"/>
<dbReference type="EMBL" id="BDQX01000036">
    <property type="protein sequence ID" value="GBG06203.1"/>
    <property type="molecule type" value="Genomic_DNA"/>
</dbReference>
<evidence type="ECO:0000313" key="2">
    <source>
        <dbReference type="Proteomes" id="UP000245202"/>
    </source>
</evidence>
<dbReference type="Proteomes" id="UP000245202">
    <property type="component" value="Unassembled WGS sequence"/>
</dbReference>
<reference evidence="1 2" key="1">
    <citation type="submission" date="2017-08" db="EMBL/GenBank/DDBJ databases">
        <title>Substantial Increase in Enzyme Production by Combined Drug-Resistance Mutations in Paenibacillus agaridevorans.</title>
        <authorList>
            <person name="Tanaka Y."/>
            <person name="Funane K."/>
            <person name="Hosaka T."/>
            <person name="Shiwa Y."/>
            <person name="Fujita N."/>
            <person name="Miyazaki T."/>
            <person name="Yoshikawa H."/>
            <person name="Murakami K."/>
            <person name="Kasahara K."/>
            <person name="Inaoka T."/>
            <person name="Hiraga Y."/>
            <person name="Ochi K."/>
        </authorList>
    </citation>
    <scope>NUCLEOTIDE SEQUENCE [LARGE SCALE GENOMIC DNA]</scope>
    <source>
        <strain evidence="1 2">T-3040</strain>
    </source>
</reference>
<comment type="caution">
    <text evidence="1">The sequence shown here is derived from an EMBL/GenBank/DDBJ whole genome shotgun (WGS) entry which is preliminary data.</text>
</comment>